<dbReference type="SUPFAM" id="SSF47413">
    <property type="entry name" value="lambda repressor-like DNA-binding domains"/>
    <property type="match status" value="1"/>
</dbReference>
<evidence type="ECO:0000313" key="3">
    <source>
        <dbReference type="EMBL" id="MDQ8207376.1"/>
    </source>
</evidence>
<comment type="caution">
    <text evidence="3">The sequence shown here is derived from an EMBL/GenBank/DDBJ whole genome shotgun (WGS) entry which is preliminary data.</text>
</comment>
<reference evidence="3 4" key="1">
    <citation type="submission" date="2023-04" db="EMBL/GenBank/DDBJ databases">
        <title>A novel bacteria isolated from coastal sediment.</title>
        <authorList>
            <person name="Liu X.-J."/>
            <person name="Du Z.-J."/>
        </authorList>
    </citation>
    <scope>NUCLEOTIDE SEQUENCE [LARGE SCALE GENOMIC DNA]</scope>
    <source>
        <strain evidence="3 4">SDUM461003</strain>
    </source>
</reference>
<dbReference type="PANTHER" id="PTHR43236:SF2">
    <property type="entry name" value="BLL0069 PROTEIN"/>
    <property type="match status" value="1"/>
</dbReference>
<dbReference type="Proteomes" id="UP001225316">
    <property type="component" value="Unassembled WGS sequence"/>
</dbReference>
<dbReference type="PANTHER" id="PTHR43236">
    <property type="entry name" value="ANTITOXIN HIGA1"/>
    <property type="match status" value="1"/>
</dbReference>
<proteinExistence type="inferred from homology"/>
<protein>
    <submittedName>
        <fullName evidence="3">Helix-turn-helix transcriptional regulator</fullName>
    </submittedName>
</protein>
<organism evidence="3 4">
    <name type="scientific">Thalassobacterium maritimum</name>
    <dbReference type="NCBI Taxonomy" id="3041265"/>
    <lineage>
        <taxon>Bacteria</taxon>
        <taxon>Pseudomonadati</taxon>
        <taxon>Verrucomicrobiota</taxon>
        <taxon>Opitutia</taxon>
        <taxon>Puniceicoccales</taxon>
        <taxon>Coraliomargaritaceae</taxon>
        <taxon>Thalassobacterium</taxon>
    </lineage>
</organism>
<dbReference type="Gene3D" id="1.10.260.40">
    <property type="entry name" value="lambda repressor-like DNA-binding domains"/>
    <property type="match status" value="1"/>
</dbReference>
<dbReference type="CDD" id="cd00093">
    <property type="entry name" value="HTH_XRE"/>
    <property type="match status" value="1"/>
</dbReference>
<dbReference type="InterPro" id="IPR052345">
    <property type="entry name" value="Rad_response_metalloprotease"/>
</dbReference>
<comment type="similarity">
    <text evidence="1">Belongs to the short-chain fatty acyl-CoA assimilation regulator (ScfR) family.</text>
</comment>
<evidence type="ECO:0000313" key="4">
    <source>
        <dbReference type="Proteomes" id="UP001225316"/>
    </source>
</evidence>
<evidence type="ECO:0000259" key="2">
    <source>
        <dbReference type="PROSITE" id="PS50943"/>
    </source>
</evidence>
<dbReference type="InterPro" id="IPR010359">
    <property type="entry name" value="IrrE_HExxH"/>
</dbReference>
<dbReference type="Pfam" id="PF01381">
    <property type="entry name" value="HTH_3"/>
    <property type="match status" value="1"/>
</dbReference>
<sequence>MEKQLNHQALNTRCEEKGLNQAAIAKQLDLSRTAVSKWFSGKSFPRPAELLKLGRLLGLRHSDLVQETGLVEEPLVAFRKRQGCKTTDRHIRRAQDMGHLLRPIVPYLDFDAFVGPPSLKNPSTDYRYLQELVAKLRREIDVGEDAPVEFSKLIEIFENYQAVIVPTLWGKKSKHENALHIHLPDSQTTWIYLNLDVEVHDFKFWMVHELGHVLTIDLLEAGRIEEAEDFSDAFAGAFVFPEPAAKEAFQAYRRLRSDSRRLDLLCEWAEAHTISPVSVYKEMEHYAKAHGLSFHEIDGPRVYQTATQFNQQFNSLAEQFFDGEQPSANQFIRVAQEKFGTEFFKAFSEYLRDKQPSSSNIASILCVNPMDARAYHDALSQ</sequence>
<dbReference type="InterPro" id="IPR001387">
    <property type="entry name" value="Cro/C1-type_HTH"/>
</dbReference>
<feature type="domain" description="HTH cro/C1-type" evidence="2">
    <location>
        <begin position="10"/>
        <end position="64"/>
    </location>
</feature>
<dbReference type="InterPro" id="IPR010982">
    <property type="entry name" value="Lambda_DNA-bd_dom_sf"/>
</dbReference>
<accession>A0ABU1AT91</accession>
<keyword evidence="4" id="KW-1185">Reference proteome</keyword>
<gene>
    <name evidence="3" type="ORF">QEH52_07645</name>
</gene>
<dbReference type="Pfam" id="PF06114">
    <property type="entry name" value="Peptidase_M78"/>
    <property type="match status" value="1"/>
</dbReference>
<dbReference type="PROSITE" id="PS50943">
    <property type="entry name" value="HTH_CROC1"/>
    <property type="match status" value="1"/>
</dbReference>
<dbReference type="SMART" id="SM00530">
    <property type="entry name" value="HTH_XRE"/>
    <property type="match status" value="1"/>
</dbReference>
<dbReference type="EMBL" id="JARXHW010000013">
    <property type="protein sequence ID" value="MDQ8207376.1"/>
    <property type="molecule type" value="Genomic_DNA"/>
</dbReference>
<evidence type="ECO:0000256" key="1">
    <source>
        <dbReference type="ARBA" id="ARBA00007227"/>
    </source>
</evidence>
<name>A0ABU1AT91_9BACT</name>
<dbReference type="RefSeq" id="WP_308949512.1">
    <property type="nucleotide sequence ID" value="NZ_JARXHW010000013.1"/>
</dbReference>